<dbReference type="EMBL" id="QWLM01000012">
    <property type="protein sequence ID" value="RHW44981.1"/>
    <property type="molecule type" value="Genomic_DNA"/>
</dbReference>
<evidence type="ECO:0000313" key="5">
    <source>
        <dbReference type="EMBL" id="RHW44981.1"/>
    </source>
</evidence>
<dbReference type="InterPro" id="IPR027417">
    <property type="entry name" value="P-loop_NTPase"/>
</dbReference>
<feature type="domain" description="ABC transporter" evidence="4">
    <location>
        <begin position="77"/>
        <end position="315"/>
    </location>
</feature>
<dbReference type="PANTHER" id="PTHR43790:SF8">
    <property type="entry name" value="SUGAR ABC TRANSPORTER ATP-BINDING PROTEIN"/>
    <property type="match status" value="1"/>
</dbReference>
<accession>A0A417Z372</accession>
<dbReference type="InterPro" id="IPR003593">
    <property type="entry name" value="AAA+_ATPase"/>
</dbReference>
<dbReference type="PROSITE" id="PS00211">
    <property type="entry name" value="ABC_TRANSPORTER_1"/>
    <property type="match status" value="1"/>
</dbReference>
<gene>
    <name evidence="5" type="ORF">D1832_10800</name>
</gene>
<dbReference type="InterPro" id="IPR050107">
    <property type="entry name" value="ABC_carbohydrate_import_ATPase"/>
</dbReference>
<protein>
    <submittedName>
        <fullName evidence="5">Sugar ABC transporter ATP-binding protein</fullName>
    </submittedName>
</protein>
<dbReference type="PROSITE" id="PS50893">
    <property type="entry name" value="ABC_TRANSPORTER_2"/>
    <property type="match status" value="1"/>
</dbReference>
<dbReference type="CDD" id="cd03216">
    <property type="entry name" value="ABC_Carb_Monos_I"/>
    <property type="match status" value="1"/>
</dbReference>
<reference evidence="5 6" key="1">
    <citation type="submission" date="2018-08" db="EMBL/GenBank/DDBJ databases">
        <title>Whole genome sequence analysis of Dermacoccus abyssi bacteria isolated from Deep Mariana trench Micromonospora spp reveals genes involved in the environmental adaptation and production of secondary metabolites.</title>
        <authorList>
            <person name="Abdel-Mageed W.M."/>
            <person name="Lehri B."/>
            <person name="Nouioui I."/>
            <person name="Goodfellow I."/>
            <person name="Jaspars M."/>
            <person name="Karlyshev A."/>
        </authorList>
    </citation>
    <scope>NUCLEOTIDE SEQUENCE [LARGE SCALE GENOMIC DNA]</scope>
    <source>
        <strain evidence="5 6">MT1.1</strain>
    </source>
</reference>
<comment type="caution">
    <text evidence="5">The sequence shown here is derived from an EMBL/GenBank/DDBJ whole genome shotgun (WGS) entry which is preliminary data.</text>
</comment>
<keyword evidence="1" id="KW-0547">Nucleotide-binding</keyword>
<evidence type="ECO:0000256" key="2">
    <source>
        <dbReference type="ARBA" id="ARBA00022840"/>
    </source>
</evidence>
<dbReference type="RefSeq" id="WP_118913963.1">
    <property type="nucleotide sequence ID" value="NZ_CBCRVH010000022.1"/>
</dbReference>
<dbReference type="GO" id="GO:0016887">
    <property type="term" value="F:ATP hydrolysis activity"/>
    <property type="evidence" value="ECO:0007669"/>
    <property type="project" value="InterPro"/>
</dbReference>
<evidence type="ECO:0000256" key="3">
    <source>
        <dbReference type="SAM" id="MobiDB-lite"/>
    </source>
</evidence>
<organism evidence="5 6">
    <name type="scientific">Dermacoccus abyssi</name>
    <dbReference type="NCBI Taxonomy" id="322596"/>
    <lineage>
        <taxon>Bacteria</taxon>
        <taxon>Bacillati</taxon>
        <taxon>Actinomycetota</taxon>
        <taxon>Actinomycetes</taxon>
        <taxon>Micrococcales</taxon>
        <taxon>Dermacoccaceae</taxon>
        <taxon>Dermacoccus</taxon>
    </lineage>
</organism>
<proteinExistence type="predicted"/>
<dbReference type="Gene3D" id="3.40.50.300">
    <property type="entry name" value="P-loop containing nucleotide triphosphate hydrolases"/>
    <property type="match status" value="1"/>
</dbReference>
<dbReference type="Proteomes" id="UP000285376">
    <property type="component" value="Unassembled WGS sequence"/>
</dbReference>
<name>A0A417Z372_9MICO</name>
<dbReference type="InterPro" id="IPR003439">
    <property type="entry name" value="ABC_transporter-like_ATP-bd"/>
</dbReference>
<dbReference type="PANTHER" id="PTHR43790">
    <property type="entry name" value="CARBOHYDRATE TRANSPORT ATP-BINDING PROTEIN MG119-RELATED"/>
    <property type="match status" value="1"/>
</dbReference>
<dbReference type="SMART" id="SM00382">
    <property type="entry name" value="AAA"/>
    <property type="match status" value="1"/>
</dbReference>
<dbReference type="AlphaFoldDB" id="A0A417Z372"/>
<sequence length="339" mass="35767">MIRIKTGQPEKPGKGSAGGEPAERPGSLPVDGTDATKRDAVSRETAETPAERENALIDSTPAGRATSDDVADPDALLQLLDVGKAYGNVDALRGVDLTVRPGEVTCVLGDNGAGKSTLIKIMSGLHDYTSGTMLVAGDERHFSSPRQSLASGIATVYQDLALAPLQSVWRNFFLGNELTRGPFGVLDIKKMKAICGEELTKMGIVIPDLDRPVGGLSGGQKQCIAIARAIYFGAKVIILDEPTAALGVKQSGVVLKYIQAARDAGLGVVLITHNPHHAYLVGNHFVVLKLGRVALDASKDEVSLDELTAQMAGVSELEALEHELRKDDVTVSTSPLDVD</sequence>
<keyword evidence="2 5" id="KW-0067">ATP-binding</keyword>
<evidence type="ECO:0000313" key="6">
    <source>
        <dbReference type="Proteomes" id="UP000285376"/>
    </source>
</evidence>
<dbReference type="SUPFAM" id="SSF52540">
    <property type="entry name" value="P-loop containing nucleoside triphosphate hydrolases"/>
    <property type="match status" value="1"/>
</dbReference>
<evidence type="ECO:0000259" key="4">
    <source>
        <dbReference type="PROSITE" id="PS50893"/>
    </source>
</evidence>
<evidence type="ECO:0000256" key="1">
    <source>
        <dbReference type="ARBA" id="ARBA00022741"/>
    </source>
</evidence>
<dbReference type="Pfam" id="PF00005">
    <property type="entry name" value="ABC_tran"/>
    <property type="match status" value="1"/>
</dbReference>
<feature type="region of interest" description="Disordered" evidence="3">
    <location>
        <begin position="1"/>
        <end position="69"/>
    </location>
</feature>
<dbReference type="InterPro" id="IPR017871">
    <property type="entry name" value="ABC_transporter-like_CS"/>
</dbReference>
<feature type="compositionally biased region" description="Basic and acidic residues" evidence="3">
    <location>
        <begin position="34"/>
        <end position="55"/>
    </location>
</feature>
<dbReference type="GO" id="GO:0005524">
    <property type="term" value="F:ATP binding"/>
    <property type="evidence" value="ECO:0007669"/>
    <property type="project" value="UniProtKB-KW"/>
</dbReference>